<protein>
    <recommendedName>
        <fullName evidence="4">Conjugal transfer protein TraF</fullName>
    </recommendedName>
</protein>
<comment type="caution">
    <text evidence="2">The sequence shown here is derived from an EMBL/GenBank/DDBJ whole genome shotgun (WGS) entry which is preliminary data.</text>
</comment>
<feature type="signal peptide" evidence="1">
    <location>
        <begin position="1"/>
        <end position="22"/>
    </location>
</feature>
<accession>A0ABM8ZUI4</accession>
<dbReference type="Gene3D" id="2.40.160.60">
    <property type="entry name" value="Outer membrane protein transport protein (OMPP1/FadL/TodX)"/>
    <property type="match status" value="1"/>
</dbReference>
<gene>
    <name evidence="2" type="ORF">VST7929_01868</name>
</gene>
<dbReference type="RefSeq" id="WP_237466398.1">
    <property type="nucleotide sequence ID" value="NZ_CAKLDI010000001.1"/>
</dbReference>
<proteinExistence type="predicted"/>
<name>A0ABM8ZUI4_9VIBR</name>
<keyword evidence="3" id="KW-1185">Reference proteome</keyword>
<evidence type="ECO:0008006" key="4">
    <source>
        <dbReference type="Google" id="ProtNLM"/>
    </source>
</evidence>
<dbReference type="SUPFAM" id="SSF56935">
    <property type="entry name" value="Porins"/>
    <property type="match status" value="1"/>
</dbReference>
<evidence type="ECO:0000256" key="1">
    <source>
        <dbReference type="SAM" id="SignalP"/>
    </source>
</evidence>
<dbReference type="Pfam" id="PF13729">
    <property type="entry name" value="TraF_2"/>
    <property type="match status" value="1"/>
</dbReference>
<reference evidence="2" key="1">
    <citation type="submission" date="2021-11" db="EMBL/GenBank/DDBJ databases">
        <authorList>
            <person name="Rodrigo-Torres L."/>
            <person name="Arahal R. D."/>
            <person name="Lucena T."/>
        </authorList>
    </citation>
    <scope>NUCLEOTIDE SEQUENCE</scope>
    <source>
        <strain evidence="2">CECT 7929</strain>
    </source>
</reference>
<dbReference type="InterPro" id="IPR032811">
    <property type="entry name" value="Put_conjugal_transfer"/>
</dbReference>
<keyword evidence="1" id="KW-0732">Signal</keyword>
<organism evidence="2 3">
    <name type="scientific">Vibrio stylophorae</name>
    <dbReference type="NCBI Taxonomy" id="659351"/>
    <lineage>
        <taxon>Bacteria</taxon>
        <taxon>Pseudomonadati</taxon>
        <taxon>Pseudomonadota</taxon>
        <taxon>Gammaproteobacteria</taxon>
        <taxon>Vibrionales</taxon>
        <taxon>Vibrionaceae</taxon>
        <taxon>Vibrio</taxon>
    </lineage>
</organism>
<dbReference type="Proteomes" id="UP000838672">
    <property type="component" value="Unassembled WGS sequence"/>
</dbReference>
<evidence type="ECO:0000313" key="2">
    <source>
        <dbReference type="EMBL" id="CAH0533986.1"/>
    </source>
</evidence>
<dbReference type="EMBL" id="CAKLDI010000001">
    <property type="protein sequence ID" value="CAH0533986.1"/>
    <property type="molecule type" value="Genomic_DNA"/>
</dbReference>
<evidence type="ECO:0000313" key="3">
    <source>
        <dbReference type="Proteomes" id="UP000838672"/>
    </source>
</evidence>
<sequence>MNKLGVLSLTAAVALATSNVQAAVGHDSRSMAMGGIGVASASYLTAPFYNPAQLANHNETDDIGFLIPTIAFSVHDKDDLVDKIDTIQMIDPEQDPDAWVNALKSMENSTLQGSGKLGTVLAVPGRSVSVAFYTQNQLHLFVQPTVSQEDIDNPPSDPMDMESEVWGLAGGTLDFGIALAKAFHWKEHQLSIGVTPKLQTIYLLNYLATPDDYDIDDFDIDDHGEHQTHFNLDAGISYQPVPQFTLAFAARNLIEQSIHNEGEVKSATYLVEPSYSVGASFDNDWFLLSFDWDLTEQRYFKEVDYSTQFARIGLELNAWDWAQIRAGYAASQTDTADDMITAGIGLTPFGAFGLDIAAQYGEDNQYAASAQLLFTF</sequence>
<feature type="chain" id="PRO_5046962239" description="Conjugal transfer protein TraF" evidence="1">
    <location>
        <begin position="23"/>
        <end position="376"/>
    </location>
</feature>